<dbReference type="GO" id="GO:0016757">
    <property type="term" value="F:glycosyltransferase activity"/>
    <property type="evidence" value="ECO:0007669"/>
    <property type="project" value="InterPro"/>
</dbReference>
<protein>
    <recommendedName>
        <fullName evidence="5">Glycosyltransferase family 1 protein</fullName>
    </recommendedName>
</protein>
<feature type="domain" description="Glycosyltransferase subfamily 4-like N-terminal" evidence="2">
    <location>
        <begin position="15"/>
        <end position="174"/>
    </location>
</feature>
<dbReference type="InterPro" id="IPR001296">
    <property type="entry name" value="Glyco_trans_1"/>
</dbReference>
<evidence type="ECO:0000313" key="3">
    <source>
        <dbReference type="EMBL" id="AIF70341.1"/>
    </source>
</evidence>
<reference evidence="3 4" key="2">
    <citation type="journal article" date="2015" name="Genome Announc.">
        <title>Complete Genome Sequence of Hyperthermophilic Piezophilic Archaeon Palaeococcus pacificus DY20341T, Isolated from Deep-Sea Hydrothermal Sediments.</title>
        <authorList>
            <person name="Zeng X."/>
            <person name="Jebbar M."/>
            <person name="Shao Z."/>
        </authorList>
    </citation>
    <scope>NUCLEOTIDE SEQUENCE [LARGE SCALE GENOMIC DNA]</scope>
    <source>
        <strain evidence="3 4">DY20341</strain>
    </source>
</reference>
<dbReference type="RefSeq" id="WP_048165801.1">
    <property type="nucleotide sequence ID" value="NZ_CP006019.1"/>
</dbReference>
<accession>A0A075LVW4</accession>
<keyword evidence="4" id="KW-1185">Reference proteome</keyword>
<dbReference type="AlphaFoldDB" id="A0A075LVW4"/>
<feature type="domain" description="Glycosyl transferase family 1" evidence="1">
    <location>
        <begin position="177"/>
        <end position="331"/>
    </location>
</feature>
<dbReference type="InterPro" id="IPR050194">
    <property type="entry name" value="Glycosyltransferase_grp1"/>
</dbReference>
<dbReference type="GeneID" id="24843060"/>
<gene>
    <name evidence="3" type="ORF">PAP_09830</name>
</gene>
<reference evidence="4" key="1">
    <citation type="submission" date="2013-06" db="EMBL/GenBank/DDBJ databases">
        <title>Complete Genome Sequence of Hyperthermophilic Palaeococcus pacificus DY20341T, Isolated from a Deep-Sea Hydrothermal Sediments.</title>
        <authorList>
            <person name="Zeng X."/>
            <person name="Shao Z."/>
        </authorList>
    </citation>
    <scope>NUCLEOTIDE SEQUENCE [LARGE SCALE GENOMIC DNA]</scope>
    <source>
        <strain evidence="4">DY20341</strain>
    </source>
</reference>
<name>A0A075LVW4_9EURY</name>
<dbReference type="Gene3D" id="3.40.50.2000">
    <property type="entry name" value="Glycogen Phosphorylase B"/>
    <property type="match status" value="2"/>
</dbReference>
<proteinExistence type="predicted"/>
<dbReference type="PANTHER" id="PTHR45947">
    <property type="entry name" value="SULFOQUINOVOSYL TRANSFERASE SQD2"/>
    <property type="match status" value="1"/>
</dbReference>
<dbReference type="CDD" id="cd03801">
    <property type="entry name" value="GT4_PimA-like"/>
    <property type="match status" value="1"/>
</dbReference>
<dbReference type="Pfam" id="PF00534">
    <property type="entry name" value="Glycos_transf_1"/>
    <property type="match status" value="1"/>
</dbReference>
<dbReference type="Proteomes" id="UP000027981">
    <property type="component" value="Chromosome"/>
</dbReference>
<sequence>MNILVLSPKPPWALGGVERVVKETTLRIAKTREINIEIWCKGSKNEILFWNGIKVRVFKSFFGLSLTLIGELKRAQKEFDVIHIHGTSNLYPLEVLMAIENWSKVVVSSHYHPQGSTLLFRLTKPIYDKFIVSQYLNKAKKIICVSNTEKNILLDTFKLSRDKMRIIYNGVPIEKIKKFRNKRKILHDKVCILYFGRLEKYKNVHILIKSLRYLPESFILTIVGDGSYKRELEYLTKRINLKNRVKFLGVLSEEELYTTLHSCHIIVNLSNIEAFGLMVVESLVANKPVIVNNKLGLRELAEYFTESIVPINEPTPEDVVRAIRMLSSKRKVKVRGLKNFKWERIAKLYYVLYKSELKREGGAE</sequence>
<evidence type="ECO:0000259" key="1">
    <source>
        <dbReference type="Pfam" id="PF00534"/>
    </source>
</evidence>
<dbReference type="Pfam" id="PF13439">
    <property type="entry name" value="Glyco_transf_4"/>
    <property type="match status" value="1"/>
</dbReference>
<dbReference type="eggNOG" id="arCOG01410">
    <property type="taxonomic scope" value="Archaea"/>
</dbReference>
<evidence type="ECO:0000313" key="4">
    <source>
        <dbReference type="Proteomes" id="UP000027981"/>
    </source>
</evidence>
<dbReference type="PANTHER" id="PTHR45947:SF3">
    <property type="entry name" value="SULFOQUINOVOSYL TRANSFERASE SQD2"/>
    <property type="match status" value="1"/>
</dbReference>
<evidence type="ECO:0000259" key="2">
    <source>
        <dbReference type="Pfam" id="PF13439"/>
    </source>
</evidence>
<dbReference type="SUPFAM" id="SSF53756">
    <property type="entry name" value="UDP-Glycosyltransferase/glycogen phosphorylase"/>
    <property type="match status" value="1"/>
</dbReference>
<dbReference type="HOGENOM" id="CLU_009583_2_1_2"/>
<dbReference type="STRING" id="1343739.PAP_09830"/>
<evidence type="ECO:0008006" key="5">
    <source>
        <dbReference type="Google" id="ProtNLM"/>
    </source>
</evidence>
<dbReference type="KEGG" id="ppac:PAP_09830"/>
<dbReference type="OrthoDB" id="132546at2157"/>
<dbReference type="EMBL" id="CP006019">
    <property type="protein sequence ID" value="AIF70341.1"/>
    <property type="molecule type" value="Genomic_DNA"/>
</dbReference>
<dbReference type="InterPro" id="IPR028098">
    <property type="entry name" value="Glyco_trans_4-like_N"/>
</dbReference>
<organism evidence="3 4">
    <name type="scientific">Palaeococcus pacificus DY20341</name>
    <dbReference type="NCBI Taxonomy" id="1343739"/>
    <lineage>
        <taxon>Archaea</taxon>
        <taxon>Methanobacteriati</taxon>
        <taxon>Methanobacteriota</taxon>
        <taxon>Thermococci</taxon>
        <taxon>Thermococcales</taxon>
        <taxon>Thermococcaceae</taxon>
        <taxon>Palaeococcus</taxon>
    </lineage>
</organism>